<reference evidence="3" key="1">
    <citation type="submission" date="2020-06" db="EMBL/GenBank/DDBJ databases">
        <authorList>
            <person name="Ji K."/>
            <person name="Li J."/>
        </authorList>
    </citation>
    <scope>NUCLEOTIDE SEQUENCE</scope>
    <source>
        <strain evidence="3">JKM2019</strain>
        <tissue evidence="3">Whole body</tissue>
    </source>
</reference>
<feature type="region of interest" description="Disordered" evidence="1">
    <location>
        <begin position="287"/>
        <end position="310"/>
    </location>
</feature>
<evidence type="ECO:0000256" key="1">
    <source>
        <dbReference type="SAM" id="MobiDB-lite"/>
    </source>
</evidence>
<reference evidence="3" key="2">
    <citation type="journal article" date="2021" name="World Allergy Organ. J.">
        <title>Chromosome-level assembly of Dermatophagoides farinae genome and transcriptome reveals two novel allergens Der f 37 and Der f 39.</title>
        <authorList>
            <person name="Chen J."/>
            <person name="Cai Z."/>
            <person name="Fan D."/>
            <person name="Hu J."/>
            <person name="Hou Y."/>
            <person name="He Y."/>
            <person name="Zhang Z."/>
            <person name="Zhao Z."/>
            <person name="Gao P."/>
            <person name="Hu W."/>
            <person name="Sun J."/>
            <person name="Li J."/>
            <person name="Ji K."/>
        </authorList>
    </citation>
    <scope>NUCLEOTIDE SEQUENCE</scope>
    <source>
        <strain evidence="3">JKM2019</strain>
    </source>
</reference>
<keyword evidence="2" id="KW-1133">Transmembrane helix</keyword>
<feature type="compositionally biased region" description="Low complexity" evidence="1">
    <location>
        <begin position="287"/>
        <end position="305"/>
    </location>
</feature>
<dbReference type="EMBL" id="SDOV01000008">
    <property type="protein sequence ID" value="KAH7638073.1"/>
    <property type="molecule type" value="Genomic_DNA"/>
</dbReference>
<comment type="caution">
    <text evidence="3">The sequence shown here is derived from an EMBL/GenBank/DDBJ whole genome shotgun (WGS) entry which is preliminary data.</text>
</comment>
<dbReference type="OrthoDB" id="10631091at2759"/>
<feature type="transmembrane region" description="Helical" evidence="2">
    <location>
        <begin position="189"/>
        <end position="207"/>
    </location>
</feature>
<keyword evidence="2" id="KW-0472">Membrane</keyword>
<feature type="compositionally biased region" description="Polar residues" evidence="1">
    <location>
        <begin position="325"/>
        <end position="336"/>
    </location>
</feature>
<sequence>MLPFKMNPYHLSRYIKFSLIITIFLFLLYTVIELLIIKQYYIRRYVELHYQYENNLHSISNDVHYHHHHDDDDEGILIPTNVDEEIPIEEMIIPINTTDNTVVAAGNQTTKQQQRMPKAEAQILPDDIPDESFENPNLTMESDMTHSFGDTTVNNNQVKVLSMTIVAGIILVEILYCVIYVYIIEQERFCPIFCFAILTFVSLLLRLRQFIFENNDEFEWFKYRSLTNAERFHHEIKKMDAEQLLDWMTKTDLIEVIISFIETILVFIYTLLLRRYPARIHGHPYVQYQQQQQQQQQQLNGQQNNHHPVDHVRIIPNGHAIEMNELSNTDGTDTSMNDQRQINVDNNNDDDDNGNQRLLSTNGQNDHSNRIATTIVMSQSCARNSLIP</sequence>
<feature type="region of interest" description="Disordered" evidence="1">
    <location>
        <begin position="324"/>
        <end position="366"/>
    </location>
</feature>
<gene>
    <name evidence="3" type="ORF">HUG17_9178</name>
</gene>
<evidence type="ECO:0000256" key="2">
    <source>
        <dbReference type="SAM" id="Phobius"/>
    </source>
</evidence>
<protein>
    <submittedName>
        <fullName evidence="3">Uncharacterized protein</fullName>
    </submittedName>
</protein>
<dbReference type="Proteomes" id="UP000828236">
    <property type="component" value="Unassembled WGS sequence"/>
</dbReference>
<feature type="transmembrane region" description="Helical" evidence="2">
    <location>
        <begin position="160"/>
        <end position="183"/>
    </location>
</feature>
<feature type="compositionally biased region" description="Low complexity" evidence="1">
    <location>
        <begin position="337"/>
        <end position="346"/>
    </location>
</feature>
<accession>A0A9D4NTI4</accession>
<feature type="transmembrane region" description="Helical" evidence="2">
    <location>
        <begin position="253"/>
        <end position="272"/>
    </location>
</feature>
<feature type="compositionally biased region" description="Polar residues" evidence="1">
    <location>
        <begin position="357"/>
        <end position="366"/>
    </location>
</feature>
<name>A0A9D4NTI4_DERFA</name>
<dbReference type="AlphaFoldDB" id="A0A9D4NTI4"/>
<organism evidence="3">
    <name type="scientific">Dermatophagoides farinae</name>
    <name type="common">American house dust mite</name>
    <dbReference type="NCBI Taxonomy" id="6954"/>
    <lineage>
        <taxon>Eukaryota</taxon>
        <taxon>Metazoa</taxon>
        <taxon>Ecdysozoa</taxon>
        <taxon>Arthropoda</taxon>
        <taxon>Chelicerata</taxon>
        <taxon>Arachnida</taxon>
        <taxon>Acari</taxon>
        <taxon>Acariformes</taxon>
        <taxon>Sarcoptiformes</taxon>
        <taxon>Astigmata</taxon>
        <taxon>Psoroptidia</taxon>
        <taxon>Analgoidea</taxon>
        <taxon>Pyroglyphidae</taxon>
        <taxon>Dermatophagoidinae</taxon>
        <taxon>Dermatophagoides</taxon>
    </lineage>
</organism>
<evidence type="ECO:0000313" key="3">
    <source>
        <dbReference type="EMBL" id="KAH7638073.1"/>
    </source>
</evidence>
<proteinExistence type="predicted"/>
<keyword evidence="2" id="KW-0812">Transmembrane</keyword>
<feature type="transmembrane region" description="Helical" evidence="2">
    <location>
        <begin position="14"/>
        <end position="37"/>
    </location>
</feature>